<dbReference type="InterPro" id="IPR021647">
    <property type="entry name" value="CusF_Ec"/>
</dbReference>
<feature type="chain" id="PRO_5014227454" evidence="1">
    <location>
        <begin position="21"/>
        <end position="110"/>
    </location>
</feature>
<dbReference type="GeneID" id="70907480"/>
<dbReference type="OrthoDB" id="5771277at2"/>
<proteinExistence type="predicted"/>
<evidence type="ECO:0000256" key="1">
    <source>
        <dbReference type="SAM" id="SignalP"/>
    </source>
</evidence>
<dbReference type="Pfam" id="PF11604">
    <property type="entry name" value="CusF_Ec"/>
    <property type="match status" value="1"/>
</dbReference>
<dbReference type="STRING" id="1109412.BN1221_00071"/>
<dbReference type="InterPro" id="IPR042230">
    <property type="entry name" value="CusF_sf"/>
</dbReference>
<keyword evidence="4" id="KW-1185">Reference proteome</keyword>
<dbReference type="RefSeq" id="WP_048635617.1">
    <property type="nucleotide sequence ID" value="NZ_CGIG01000001.1"/>
</dbReference>
<evidence type="ECO:0000313" key="3">
    <source>
        <dbReference type="EMBL" id="RLM22907.1"/>
    </source>
</evidence>
<dbReference type="Gene3D" id="2.40.50.320">
    <property type="entry name" value="Copper binding periplasmic protein CusF"/>
    <property type="match status" value="1"/>
</dbReference>
<sequence length="110" mass="12043">MRTTYVAFIAGLFLSAPLWANEHQHHAMSLPAASTPKVYQASGVVKQWDTQSVTLSHGPITDLHWPAMTMAFKLPDPSGEFKPLPVNTPVAFSFIQSDSGYTLTSITPQQ</sequence>
<organism evidence="2 4">
    <name type="scientific">Brenneria goodwinii</name>
    <dbReference type="NCBI Taxonomy" id="1109412"/>
    <lineage>
        <taxon>Bacteria</taxon>
        <taxon>Pseudomonadati</taxon>
        <taxon>Pseudomonadota</taxon>
        <taxon>Gammaproteobacteria</taxon>
        <taxon>Enterobacterales</taxon>
        <taxon>Pectobacteriaceae</taxon>
        <taxon>Brenneria</taxon>
    </lineage>
</organism>
<keyword evidence="1" id="KW-0732">Signal</keyword>
<dbReference type="Proteomes" id="UP000285972">
    <property type="component" value="Unassembled WGS sequence"/>
</dbReference>
<reference evidence="3 5" key="3">
    <citation type="submission" date="2016-09" db="EMBL/GenBank/DDBJ databases">
        <authorList>
            <person name="Doonan J."/>
            <person name="Pachebat J.A."/>
            <person name="Golyshin P.N."/>
            <person name="Denman S."/>
            <person name="Mcdonald J.E."/>
        </authorList>
    </citation>
    <scope>NUCLEOTIDE SEQUENCE [LARGE SCALE GENOMIC DNA]</scope>
    <source>
        <strain evidence="3 5">FRB141</strain>
    </source>
</reference>
<evidence type="ECO:0000313" key="2">
    <source>
        <dbReference type="EMBL" id="CPR13675.1"/>
    </source>
</evidence>
<feature type="signal peptide" evidence="1">
    <location>
        <begin position="1"/>
        <end position="20"/>
    </location>
</feature>
<reference evidence="4" key="1">
    <citation type="submission" date="2015-01" db="EMBL/GenBank/DDBJ databases">
        <authorList>
            <person name="Paterson Steve"/>
        </authorList>
    </citation>
    <scope>NUCLEOTIDE SEQUENCE [LARGE SCALE GENOMIC DNA]</scope>
    <source>
        <strain evidence="4">OBR1</strain>
    </source>
</reference>
<accession>A0A0G4JP45</accession>
<dbReference type="EMBL" id="CGIG01000001">
    <property type="protein sequence ID" value="CPR13675.1"/>
    <property type="molecule type" value="Genomic_DNA"/>
</dbReference>
<name>A0A0G4JP45_9GAMM</name>
<gene>
    <name evidence="3" type="ORF">BIY26_12485</name>
    <name evidence="2" type="ORF">BN1221_00071</name>
</gene>
<protein>
    <submittedName>
        <fullName evidence="3">Cation transporter</fullName>
    </submittedName>
</protein>
<dbReference type="EMBL" id="MJLX01000031">
    <property type="protein sequence ID" value="RLM22907.1"/>
    <property type="molecule type" value="Genomic_DNA"/>
</dbReference>
<dbReference type="Proteomes" id="UP000044377">
    <property type="component" value="Unassembled WGS sequence"/>
</dbReference>
<dbReference type="KEGG" id="bgj:AWC36_11770"/>
<evidence type="ECO:0000313" key="4">
    <source>
        <dbReference type="Proteomes" id="UP000044377"/>
    </source>
</evidence>
<evidence type="ECO:0000313" key="5">
    <source>
        <dbReference type="Proteomes" id="UP000285972"/>
    </source>
</evidence>
<reference evidence="2" key="2">
    <citation type="submission" date="2015-01" db="EMBL/GenBank/DDBJ databases">
        <authorList>
            <person name="Xiang T."/>
            <person name="Song Y."/>
            <person name="Huang L."/>
            <person name="Wang B."/>
            <person name="Wu P."/>
        </authorList>
    </citation>
    <scope>NUCLEOTIDE SEQUENCE [LARGE SCALE GENOMIC DNA]</scope>
    <source>
        <strain evidence="2">OBR1</strain>
    </source>
</reference>
<dbReference type="AlphaFoldDB" id="A0A0G4JP45"/>